<evidence type="ECO:0000313" key="2">
    <source>
        <dbReference type="EMBL" id="MUI59339.1"/>
    </source>
</evidence>
<dbReference type="AlphaFoldDB" id="A0A6A9K235"/>
<keyword evidence="1" id="KW-0472">Membrane</keyword>
<proteinExistence type="predicted"/>
<accession>A0A6A9K235</accession>
<protein>
    <submittedName>
        <fullName evidence="2">Uncharacterized protein</fullName>
    </submittedName>
</protein>
<sequence length="142" mass="15644">MQSRKATKILVWVLLAIVLGQSVYIYLSSPSQPAPSRLLTVTPLGETGAVYEILYDSGGATVPFVYRYFLMERGKNESEALEFARRNNPVLVTKSPNAVQGVSSDRVHFVTTDTVYKFISIGYYQSGAGENIVKLELSSSMP</sequence>
<name>A0A6A9K235_PSEAI</name>
<reference evidence="2" key="1">
    <citation type="submission" date="2019-11" db="EMBL/GenBank/DDBJ databases">
        <title>Genomes of ocular Pseudomonas aeruginosa isolates.</title>
        <authorList>
            <person name="Khan M."/>
            <person name="Rice S.A."/>
            <person name="Willcox M.D.P."/>
            <person name="Stapleton F."/>
        </authorList>
    </citation>
    <scope>NUCLEOTIDE SEQUENCE</scope>
    <source>
        <strain evidence="2">PA206</strain>
    </source>
</reference>
<dbReference type="EMBL" id="WOAJ01000006">
    <property type="protein sequence ID" value="MUI59339.1"/>
    <property type="molecule type" value="Genomic_DNA"/>
</dbReference>
<comment type="caution">
    <text evidence="2">The sequence shown here is derived from an EMBL/GenBank/DDBJ whole genome shotgun (WGS) entry which is preliminary data.</text>
</comment>
<keyword evidence="1" id="KW-0812">Transmembrane</keyword>
<organism evidence="2">
    <name type="scientific">Pseudomonas aeruginosa</name>
    <dbReference type="NCBI Taxonomy" id="287"/>
    <lineage>
        <taxon>Bacteria</taxon>
        <taxon>Pseudomonadati</taxon>
        <taxon>Pseudomonadota</taxon>
        <taxon>Gammaproteobacteria</taxon>
        <taxon>Pseudomonadales</taxon>
        <taxon>Pseudomonadaceae</taxon>
        <taxon>Pseudomonas</taxon>
    </lineage>
</organism>
<evidence type="ECO:0000256" key="1">
    <source>
        <dbReference type="SAM" id="Phobius"/>
    </source>
</evidence>
<gene>
    <name evidence="2" type="ORF">GNQ20_16175</name>
</gene>
<dbReference type="RefSeq" id="WP_155681375.1">
    <property type="nucleotide sequence ID" value="NZ_JALKGV010000007.1"/>
</dbReference>
<feature type="transmembrane region" description="Helical" evidence="1">
    <location>
        <begin position="9"/>
        <end position="27"/>
    </location>
</feature>
<keyword evidence="1" id="KW-1133">Transmembrane helix</keyword>